<protein>
    <submittedName>
        <fullName evidence="3">Aspartyl-tRNA(Asn)/glutamyl-tRNA(Gln) amidotransferase subunit A</fullName>
    </submittedName>
</protein>
<dbReference type="GO" id="GO:0016740">
    <property type="term" value="F:transferase activity"/>
    <property type="evidence" value="ECO:0007669"/>
    <property type="project" value="UniProtKB-KW"/>
</dbReference>
<dbReference type="PROSITE" id="PS00571">
    <property type="entry name" value="AMIDASES"/>
    <property type="match status" value="1"/>
</dbReference>
<evidence type="ECO:0000259" key="2">
    <source>
        <dbReference type="Pfam" id="PF01425"/>
    </source>
</evidence>
<gene>
    <name evidence="3" type="ORF">CLV43_108265</name>
</gene>
<sequence>MVDPRHASAAELRACYSTKELSPTEHVRATLDLLEESQPELHAFTTVTADLAMAQAAEAERLILEHGEEAWHGRPLLGLPVSVKDLTPTAGVRTTRGSLLRADWVPEQDAPAVTRLREAGAALLGKTATSEFGWSAGTVNRLTEPVANPWDLTRSAGGSSGGAAAAVAAGIGVAALGTDGAGSIRIPAAFCGVVGYKPTFGHVPYAPLSPEGLSHLGPLARDVATARLVADAIAGPHPDDPLSVPRPPRRPTPDRVRVAWLRWPDETGAPGEVAAIARDAAAALGDVAEVDLPFADPYPHLVTILAAFDAGQRPRDDALSDPFRLRVVEHGRRLGAADLAHALTERQRLVQRVDALMERFDVLASPTAWVEPFAVDRWRPDDGDDLDWLAWCRAAYPFNLTGQPAVSVPAGLTAAGLPVGLHLAGRRHEDDLVLDVAERFGNARPWHRQHLGKEQR</sequence>
<accession>A0A2T0SZM0</accession>
<dbReference type="OrthoDB" id="182039at2"/>
<dbReference type="AlphaFoldDB" id="A0A2T0SZM0"/>
<evidence type="ECO:0000313" key="4">
    <source>
        <dbReference type="Proteomes" id="UP000239494"/>
    </source>
</evidence>
<dbReference type="PANTHER" id="PTHR11895">
    <property type="entry name" value="TRANSAMIDASE"/>
    <property type="match status" value="1"/>
</dbReference>
<proteinExistence type="inferred from homology"/>
<dbReference type="InterPro" id="IPR000120">
    <property type="entry name" value="Amidase"/>
</dbReference>
<dbReference type="Pfam" id="PF01425">
    <property type="entry name" value="Amidase"/>
    <property type="match status" value="1"/>
</dbReference>
<evidence type="ECO:0000256" key="1">
    <source>
        <dbReference type="ARBA" id="ARBA00009199"/>
    </source>
</evidence>
<dbReference type="Gene3D" id="3.90.1300.10">
    <property type="entry name" value="Amidase signature (AS) domain"/>
    <property type="match status" value="1"/>
</dbReference>
<keyword evidence="4" id="KW-1185">Reference proteome</keyword>
<reference evidence="3 4" key="1">
    <citation type="submission" date="2018-03" db="EMBL/GenBank/DDBJ databases">
        <title>Genomic Encyclopedia of Archaeal and Bacterial Type Strains, Phase II (KMG-II): from individual species to whole genera.</title>
        <authorList>
            <person name="Goeker M."/>
        </authorList>
    </citation>
    <scope>NUCLEOTIDE SEQUENCE [LARGE SCALE GENOMIC DNA]</scope>
    <source>
        <strain evidence="3 4">DSM 44720</strain>
    </source>
</reference>
<dbReference type="Proteomes" id="UP000239494">
    <property type="component" value="Unassembled WGS sequence"/>
</dbReference>
<organism evidence="3 4">
    <name type="scientific">Umezawaea tangerina</name>
    <dbReference type="NCBI Taxonomy" id="84725"/>
    <lineage>
        <taxon>Bacteria</taxon>
        <taxon>Bacillati</taxon>
        <taxon>Actinomycetota</taxon>
        <taxon>Actinomycetes</taxon>
        <taxon>Pseudonocardiales</taxon>
        <taxon>Pseudonocardiaceae</taxon>
        <taxon>Umezawaea</taxon>
    </lineage>
</organism>
<dbReference type="InterPro" id="IPR036928">
    <property type="entry name" value="AS_sf"/>
</dbReference>
<feature type="domain" description="Amidase" evidence="2">
    <location>
        <begin position="25"/>
        <end position="434"/>
    </location>
</feature>
<dbReference type="SUPFAM" id="SSF75304">
    <property type="entry name" value="Amidase signature (AS) enzymes"/>
    <property type="match status" value="1"/>
</dbReference>
<dbReference type="EMBL" id="PVTF01000008">
    <property type="protein sequence ID" value="PRY38865.1"/>
    <property type="molecule type" value="Genomic_DNA"/>
</dbReference>
<name>A0A2T0SZM0_9PSEU</name>
<keyword evidence="3" id="KW-0808">Transferase</keyword>
<comment type="caution">
    <text evidence="3">The sequence shown here is derived from an EMBL/GenBank/DDBJ whole genome shotgun (WGS) entry which is preliminary data.</text>
</comment>
<dbReference type="RefSeq" id="WP_106190208.1">
    <property type="nucleotide sequence ID" value="NZ_PVTF01000008.1"/>
</dbReference>
<dbReference type="InterPro" id="IPR020556">
    <property type="entry name" value="Amidase_CS"/>
</dbReference>
<dbReference type="InterPro" id="IPR023631">
    <property type="entry name" value="Amidase_dom"/>
</dbReference>
<comment type="similarity">
    <text evidence="1">Belongs to the amidase family.</text>
</comment>
<evidence type="ECO:0000313" key="3">
    <source>
        <dbReference type="EMBL" id="PRY38865.1"/>
    </source>
</evidence>
<dbReference type="PANTHER" id="PTHR11895:SF7">
    <property type="entry name" value="GLUTAMYL-TRNA(GLN) AMIDOTRANSFERASE SUBUNIT A, MITOCHONDRIAL"/>
    <property type="match status" value="1"/>
</dbReference>